<sequence>MELDDLFHKFMEQVESIFKNRLKPLRRRSFLNNDLILLTDIPSFPPDGTSALIAVIGLV</sequence>
<evidence type="ECO:0000313" key="1">
    <source>
        <dbReference type="EMBL" id="EMS77240.1"/>
    </source>
</evidence>
<comment type="caution">
    <text evidence="1">The sequence shown here is derived from an EMBL/GenBank/DDBJ whole genome shotgun (WGS) entry which is preliminary data.</text>
</comment>
<proteinExistence type="predicted"/>
<dbReference type="Proteomes" id="UP000014216">
    <property type="component" value="Unassembled WGS sequence"/>
</dbReference>
<evidence type="ECO:0000313" key="2">
    <source>
        <dbReference type="Proteomes" id="UP000014216"/>
    </source>
</evidence>
<protein>
    <submittedName>
        <fullName evidence="1">Uncharacterized protein</fullName>
    </submittedName>
</protein>
<name>S0FRD4_9BACT</name>
<reference evidence="1 2" key="1">
    <citation type="journal article" date="2013" name="Genome Announc.">
        <title>Draft Genome Sequence of Desulfotignum phosphitoxidans DSM 13687 Strain FiPS-3.</title>
        <authorList>
            <person name="Poehlein A."/>
            <person name="Daniel R."/>
            <person name="Simeonova D.D."/>
        </authorList>
    </citation>
    <scope>NUCLEOTIDE SEQUENCE [LARGE SCALE GENOMIC DNA]</scope>
    <source>
        <strain evidence="1 2">DSM 13687</strain>
    </source>
</reference>
<dbReference type="AlphaFoldDB" id="S0FRD4"/>
<gene>
    <name evidence="1" type="ORF">Dpo_19c00150</name>
</gene>
<dbReference type="RefSeq" id="WP_006968761.1">
    <property type="nucleotide sequence ID" value="NZ_APJX01000019.1"/>
</dbReference>
<accession>S0FRD4</accession>
<keyword evidence="2" id="KW-1185">Reference proteome</keyword>
<dbReference type="EMBL" id="APJX01000019">
    <property type="protein sequence ID" value="EMS77240.1"/>
    <property type="molecule type" value="Genomic_DNA"/>
</dbReference>
<organism evidence="1 2">
    <name type="scientific">Desulfotignum phosphitoxidans DSM 13687</name>
    <dbReference type="NCBI Taxonomy" id="1286635"/>
    <lineage>
        <taxon>Bacteria</taxon>
        <taxon>Pseudomonadati</taxon>
        <taxon>Thermodesulfobacteriota</taxon>
        <taxon>Desulfobacteria</taxon>
        <taxon>Desulfobacterales</taxon>
        <taxon>Desulfobacteraceae</taxon>
        <taxon>Desulfotignum</taxon>
    </lineage>
</organism>